<reference evidence="3" key="2">
    <citation type="submission" date="2013-12" db="EMBL/GenBank/DDBJ databases">
        <title>Evolution of pathogenesis and genome organization in the Tremellales.</title>
        <authorList>
            <person name="Cuomo C."/>
            <person name="Litvintseva A."/>
            <person name="Heitman J."/>
            <person name="Chen Y."/>
            <person name="Sun S."/>
            <person name="Springer D."/>
            <person name="Dromer F."/>
            <person name="Young S."/>
            <person name="Zeng Q."/>
            <person name="Chapman S."/>
            <person name="Gujja S."/>
            <person name="Saif S."/>
            <person name="Birren B."/>
        </authorList>
    </citation>
    <scope>NUCLEOTIDE SEQUENCE [LARGE SCALE GENOMIC DNA]</scope>
    <source>
        <strain evidence="3">BCC8398</strain>
    </source>
</reference>
<dbReference type="OrthoDB" id="71307at2759"/>
<organism evidence="2 3">
    <name type="scientific">Kwoniella heveanensis BCC8398</name>
    <dbReference type="NCBI Taxonomy" id="1296120"/>
    <lineage>
        <taxon>Eukaryota</taxon>
        <taxon>Fungi</taxon>
        <taxon>Dikarya</taxon>
        <taxon>Basidiomycota</taxon>
        <taxon>Agaricomycotina</taxon>
        <taxon>Tremellomycetes</taxon>
        <taxon>Tremellales</taxon>
        <taxon>Cryptococcaceae</taxon>
        <taxon>Kwoniella</taxon>
    </lineage>
</organism>
<accession>A0A1B9GZQ1</accession>
<name>A0A1B9GZQ1_9TREE</name>
<gene>
    <name evidence="2" type="ORF">I316_01723</name>
</gene>
<feature type="compositionally biased region" description="Polar residues" evidence="1">
    <location>
        <begin position="39"/>
        <end position="56"/>
    </location>
</feature>
<evidence type="ECO:0000313" key="3">
    <source>
        <dbReference type="Proteomes" id="UP000092666"/>
    </source>
</evidence>
<dbReference type="EMBL" id="KI669495">
    <property type="protein sequence ID" value="OCF36474.1"/>
    <property type="molecule type" value="Genomic_DNA"/>
</dbReference>
<feature type="compositionally biased region" description="Polar residues" evidence="1">
    <location>
        <begin position="1"/>
        <end position="23"/>
    </location>
</feature>
<proteinExistence type="predicted"/>
<feature type="region of interest" description="Disordered" evidence="1">
    <location>
        <begin position="134"/>
        <end position="155"/>
    </location>
</feature>
<protein>
    <recommendedName>
        <fullName evidence="4">BTB domain-containing protein</fullName>
    </recommendedName>
</protein>
<feature type="compositionally biased region" description="Low complexity" evidence="1">
    <location>
        <begin position="24"/>
        <end position="38"/>
    </location>
</feature>
<evidence type="ECO:0000256" key="1">
    <source>
        <dbReference type="SAM" id="MobiDB-lite"/>
    </source>
</evidence>
<reference evidence="2 3" key="1">
    <citation type="submission" date="2013-07" db="EMBL/GenBank/DDBJ databases">
        <title>The Genome Sequence of Cryptococcus heveanensis BCC8398.</title>
        <authorList>
            <consortium name="The Broad Institute Genome Sequencing Platform"/>
            <person name="Cuomo C."/>
            <person name="Litvintseva A."/>
            <person name="Chen Y."/>
            <person name="Heitman J."/>
            <person name="Sun S."/>
            <person name="Springer D."/>
            <person name="Dromer F."/>
            <person name="Young S.K."/>
            <person name="Zeng Q."/>
            <person name="Gargeya S."/>
            <person name="Fitzgerald M."/>
            <person name="Abouelleil A."/>
            <person name="Alvarado L."/>
            <person name="Berlin A.M."/>
            <person name="Chapman S.B."/>
            <person name="Dewar J."/>
            <person name="Goldberg J."/>
            <person name="Griggs A."/>
            <person name="Gujja S."/>
            <person name="Hansen M."/>
            <person name="Howarth C."/>
            <person name="Imamovic A."/>
            <person name="Larimer J."/>
            <person name="McCowan C."/>
            <person name="Murphy C."/>
            <person name="Pearson M."/>
            <person name="Priest M."/>
            <person name="Roberts A."/>
            <person name="Saif S."/>
            <person name="Shea T."/>
            <person name="Sykes S."/>
            <person name="Wortman J."/>
            <person name="Nusbaum C."/>
            <person name="Birren B."/>
        </authorList>
    </citation>
    <scope>NUCLEOTIDE SEQUENCE [LARGE SCALE GENOMIC DNA]</scope>
    <source>
        <strain evidence="2 3">BCC8398</strain>
    </source>
</reference>
<feature type="region of interest" description="Disordered" evidence="1">
    <location>
        <begin position="1"/>
        <end position="56"/>
    </location>
</feature>
<feature type="compositionally biased region" description="Low complexity" evidence="1">
    <location>
        <begin position="138"/>
        <end position="152"/>
    </location>
</feature>
<sequence>MHNQNNYPSDKSLSNIFDPQTTPSSVSESDQSSDSFRSPTTTPMPNTASSTGTVLPSSPAPAYTALPYRDVEFHIAPILDGKVGDVELETVDGKRFLVHRKLLETETVFFHIYYGFVPVWRLNAPGSSSFSVPIQQGQYHQSQPQAHSQAQATRPISSATANSLNNLLCLPKILAGTLSRASPAPAPSHVHTQMAVPPPPPPSSVPSYEEVSPPPPPPKDAVVTAPTPTTSPYTWAVPETSHILAAFLSLIYPRGCITSHPDDLLTSLEITGRVVRAAMGYQSAKALTLARDRLGAWIESQPVETYAMASFFKFADLAKLASMRALAVPSEQWPEDAKVLMGRTATGRLLQLQRTRVEGLCTILSKEMEIDAHSEGCAFSAMTKDVWTRMTGELRERVGAGSELFELLEVDLSLAMGLGGAGSRKAACGECLVLLGKSIQRCLYEARDLPKSI</sequence>
<feature type="region of interest" description="Disordered" evidence="1">
    <location>
        <begin position="181"/>
        <end position="226"/>
    </location>
</feature>
<dbReference type="AlphaFoldDB" id="A0A1B9GZQ1"/>
<keyword evidence="3" id="KW-1185">Reference proteome</keyword>
<evidence type="ECO:0008006" key="4">
    <source>
        <dbReference type="Google" id="ProtNLM"/>
    </source>
</evidence>
<dbReference type="Proteomes" id="UP000092666">
    <property type="component" value="Unassembled WGS sequence"/>
</dbReference>
<evidence type="ECO:0000313" key="2">
    <source>
        <dbReference type="EMBL" id="OCF36474.1"/>
    </source>
</evidence>